<dbReference type="InterPro" id="IPR036388">
    <property type="entry name" value="WH-like_DNA-bd_sf"/>
</dbReference>
<evidence type="ECO:0000313" key="7">
    <source>
        <dbReference type="EMBL" id="SUO03739.1"/>
    </source>
</evidence>
<dbReference type="InterPro" id="IPR015424">
    <property type="entry name" value="PyrdxlP-dep_Trfase"/>
</dbReference>
<dbReference type="SUPFAM" id="SSF53383">
    <property type="entry name" value="PLP-dependent transferases"/>
    <property type="match status" value="1"/>
</dbReference>
<dbReference type="GO" id="GO:0003677">
    <property type="term" value="F:DNA binding"/>
    <property type="evidence" value="ECO:0007669"/>
    <property type="project" value="UniProtKB-KW"/>
</dbReference>
<accession>A0A380LIP8</accession>
<keyword evidence="2" id="KW-0663">Pyridoxal phosphate</keyword>
<evidence type="ECO:0000256" key="1">
    <source>
        <dbReference type="ARBA" id="ARBA00005384"/>
    </source>
</evidence>
<dbReference type="InterPro" id="IPR000524">
    <property type="entry name" value="Tscrpt_reg_HTH_GntR"/>
</dbReference>
<dbReference type="PANTHER" id="PTHR46577">
    <property type="entry name" value="HTH-TYPE TRANSCRIPTIONAL REGULATORY PROTEIN GABR"/>
    <property type="match status" value="1"/>
</dbReference>
<name>A0A380LIP8_9FIRM</name>
<keyword evidence="3" id="KW-0805">Transcription regulation</keyword>
<dbReference type="SUPFAM" id="SSF46785">
    <property type="entry name" value="Winged helix' DNA-binding domain"/>
    <property type="match status" value="1"/>
</dbReference>
<evidence type="ECO:0000313" key="8">
    <source>
        <dbReference type="Proteomes" id="UP000255523"/>
    </source>
</evidence>
<dbReference type="Gene3D" id="3.40.640.10">
    <property type="entry name" value="Type I PLP-dependent aspartate aminotransferase-like (Major domain)"/>
    <property type="match status" value="1"/>
</dbReference>
<dbReference type="GeneID" id="77461591"/>
<dbReference type="EMBL" id="UHFX01000003">
    <property type="protein sequence ID" value="SUO03739.1"/>
    <property type="molecule type" value="Genomic_DNA"/>
</dbReference>
<dbReference type="Pfam" id="PF00392">
    <property type="entry name" value="GntR"/>
    <property type="match status" value="1"/>
</dbReference>
<feature type="domain" description="HTH gntR-type" evidence="6">
    <location>
        <begin position="1"/>
        <end position="69"/>
    </location>
</feature>
<keyword evidence="5" id="KW-0804">Transcription</keyword>
<dbReference type="AlphaFoldDB" id="A0A380LIP8"/>
<dbReference type="PANTHER" id="PTHR46577:SF1">
    <property type="entry name" value="HTH-TYPE TRANSCRIPTIONAL REGULATORY PROTEIN GABR"/>
    <property type="match status" value="1"/>
</dbReference>
<dbReference type="GO" id="GO:0003700">
    <property type="term" value="F:DNA-binding transcription factor activity"/>
    <property type="evidence" value="ECO:0007669"/>
    <property type="project" value="InterPro"/>
</dbReference>
<dbReference type="SMART" id="SM00345">
    <property type="entry name" value="HTH_GNTR"/>
    <property type="match status" value="1"/>
</dbReference>
<dbReference type="InterPro" id="IPR015421">
    <property type="entry name" value="PyrdxlP-dep_Trfase_major"/>
</dbReference>
<dbReference type="InterPro" id="IPR036390">
    <property type="entry name" value="WH_DNA-bd_sf"/>
</dbReference>
<proteinExistence type="inferred from homology"/>
<keyword evidence="4" id="KW-0238">DNA-binding</keyword>
<evidence type="ECO:0000256" key="2">
    <source>
        <dbReference type="ARBA" id="ARBA00022898"/>
    </source>
</evidence>
<evidence type="ECO:0000256" key="5">
    <source>
        <dbReference type="ARBA" id="ARBA00023163"/>
    </source>
</evidence>
<dbReference type="Gene3D" id="1.10.10.10">
    <property type="entry name" value="Winged helix-like DNA-binding domain superfamily/Winged helix DNA-binding domain"/>
    <property type="match status" value="1"/>
</dbReference>
<keyword evidence="8" id="KW-1185">Reference proteome</keyword>
<sequence length="434" mass="50200">MKRYMQVYNKFVEDIKKGYLKYGDTLPSIRKSVEIFGFSKTSIERGYEQLVLDGYIISEAQKGFIVDIKPYQLHRQQIIAQASNSDIPKQYLYDFRSHAVSQDSFDLRVWKRYMKDVFQDTPLISTYGDKQGEQELRTALSEYAYHNRGILATGAQILVGSGFQSLLFDFCSLLEKPISIAMEEGVSKEVNHVFTSFGFDCHFLSKERYIEELSLLDIDILYINTACFGRDFAPLSNSMRDMILQLSYDNNFLILEDDYNGELTYHSKPRQALQSASVMDNVIYFSSFSRLLLPSLRLSYMILNTKYQHAYQQFKDSFGPTASKLEQLVLARYIANGYLEKHVRKLKREYAKKEQITYDLLSSAGFSVLLQEAYFSYQIDISHCDVFAIIKTCEEKGIGIDTPAKDRLNVSFAYLDRDRLQEGLKLLVKILKEC</sequence>
<gene>
    <name evidence="7" type="primary">gabR</name>
    <name evidence="7" type="ORF">NCTC11087_00609</name>
</gene>
<comment type="similarity">
    <text evidence="1">In the C-terminal section; belongs to the class-I pyridoxal-phosphate-dependent aminotransferase family.</text>
</comment>
<evidence type="ECO:0000256" key="3">
    <source>
        <dbReference type="ARBA" id="ARBA00023015"/>
    </source>
</evidence>
<protein>
    <submittedName>
        <fullName evidence="7">GntR family transcriptional regulator</fullName>
    </submittedName>
</protein>
<reference evidence="7 8" key="1">
    <citation type="submission" date="2018-06" db="EMBL/GenBank/DDBJ databases">
        <authorList>
            <consortium name="Pathogen Informatics"/>
            <person name="Doyle S."/>
        </authorList>
    </citation>
    <scope>NUCLEOTIDE SEQUENCE [LARGE SCALE GENOMIC DNA]</scope>
    <source>
        <strain evidence="7 8">NCTC11087</strain>
    </source>
</reference>
<dbReference type="OrthoDB" id="9808770at2"/>
<dbReference type="RefSeq" id="WP_051130137.1">
    <property type="nucleotide sequence ID" value="NZ_UHFX01000003.1"/>
</dbReference>
<dbReference type="CDD" id="cd07377">
    <property type="entry name" value="WHTH_GntR"/>
    <property type="match status" value="1"/>
</dbReference>
<dbReference type="Proteomes" id="UP000255523">
    <property type="component" value="Unassembled WGS sequence"/>
</dbReference>
<dbReference type="InterPro" id="IPR051446">
    <property type="entry name" value="HTH_trans_reg/aminotransferase"/>
</dbReference>
<evidence type="ECO:0000256" key="4">
    <source>
        <dbReference type="ARBA" id="ARBA00023125"/>
    </source>
</evidence>
<dbReference type="PROSITE" id="PS50949">
    <property type="entry name" value="HTH_GNTR"/>
    <property type="match status" value="1"/>
</dbReference>
<evidence type="ECO:0000259" key="6">
    <source>
        <dbReference type="PROSITE" id="PS50949"/>
    </source>
</evidence>
<organism evidence="7 8">
    <name type="scientific">Faecalicoccus pleomorphus</name>
    <dbReference type="NCBI Taxonomy" id="1323"/>
    <lineage>
        <taxon>Bacteria</taxon>
        <taxon>Bacillati</taxon>
        <taxon>Bacillota</taxon>
        <taxon>Erysipelotrichia</taxon>
        <taxon>Erysipelotrichales</taxon>
        <taxon>Erysipelotrichaceae</taxon>
        <taxon>Faecalicoccus</taxon>
    </lineage>
</organism>